<evidence type="ECO:0008006" key="3">
    <source>
        <dbReference type="Google" id="ProtNLM"/>
    </source>
</evidence>
<name>A0ABP8EEG7_9FLAO</name>
<gene>
    <name evidence="1" type="ORF">GCM10022257_26180</name>
</gene>
<reference evidence="2" key="1">
    <citation type="journal article" date="2019" name="Int. J. Syst. Evol. Microbiol.">
        <title>The Global Catalogue of Microorganisms (GCM) 10K type strain sequencing project: providing services to taxonomists for standard genome sequencing and annotation.</title>
        <authorList>
            <consortium name="The Broad Institute Genomics Platform"/>
            <consortium name="The Broad Institute Genome Sequencing Center for Infectious Disease"/>
            <person name="Wu L."/>
            <person name="Ma J."/>
        </authorList>
    </citation>
    <scope>NUCLEOTIDE SEQUENCE [LARGE SCALE GENOMIC DNA]</scope>
    <source>
        <strain evidence="2">JCM 17452</strain>
    </source>
</reference>
<dbReference type="EMBL" id="BAABAV010000003">
    <property type="protein sequence ID" value="GAA4270517.1"/>
    <property type="molecule type" value="Genomic_DNA"/>
</dbReference>
<organism evidence="1 2">
    <name type="scientific">Hyunsoonleella aestuarii</name>
    <dbReference type="NCBI Taxonomy" id="912802"/>
    <lineage>
        <taxon>Bacteria</taxon>
        <taxon>Pseudomonadati</taxon>
        <taxon>Bacteroidota</taxon>
        <taxon>Flavobacteriia</taxon>
        <taxon>Flavobacteriales</taxon>
        <taxon>Flavobacteriaceae</taxon>
    </lineage>
</organism>
<dbReference type="InterPro" id="IPR017853">
    <property type="entry name" value="GH"/>
</dbReference>
<dbReference type="SUPFAM" id="SSF51445">
    <property type="entry name" value="(Trans)glycosidases"/>
    <property type="match status" value="1"/>
</dbReference>
<keyword evidence="2" id="KW-1185">Reference proteome</keyword>
<accession>A0ABP8EEG7</accession>
<evidence type="ECO:0000313" key="1">
    <source>
        <dbReference type="EMBL" id="GAA4270517.1"/>
    </source>
</evidence>
<dbReference type="Proteomes" id="UP001500027">
    <property type="component" value="Unassembled WGS sequence"/>
</dbReference>
<protein>
    <recommendedName>
        <fullName evidence="3">Glycoside hydrolase family 5 domain-containing protein</fullName>
    </recommendedName>
</protein>
<comment type="caution">
    <text evidence="1">The sequence shown here is derived from an EMBL/GenBank/DDBJ whole genome shotgun (WGS) entry which is preliminary data.</text>
</comment>
<sequence>MLNGLLFGQKVDYDPIFELEDYNFVLGTQGIGGKYQFTDDSKLVEQAKHIRSMGSNILKISLGRNTTKSYNLKEVDANTTLELFKAIPDFKGVFDMDFKYIFAWVHTLTDVKWKNRINKKEEQALYDEMFEFATYLLKEYNNSGKTFMIGNWEGDWLLHSGFNRNMTPPKNHVDNMTKWFQIRQKAIDDAKRKTEHKNVEIYHYVEVNLVLKGMQGKTCISKDILPKVDVDFVSYSSYEAIKNKSYDEKKNTLKGIFNYLEGQLKPKKNLPFSRRVYLGEYGYHANKNKPETLKTQDKETKEIMQIALELDIPFALHWQMYNNEYDKNTGRSKEMSLINEQGEKRPLYYLHQNFYKKMNAYLEGYKNENKAYPPSDVFRKKALEVLKAL</sequence>
<evidence type="ECO:0000313" key="2">
    <source>
        <dbReference type="Proteomes" id="UP001500027"/>
    </source>
</evidence>
<proteinExistence type="predicted"/>